<dbReference type="AlphaFoldDB" id="A0A451ACD7"/>
<accession>A0A451ACD7</accession>
<evidence type="ECO:0000313" key="3">
    <source>
        <dbReference type="EMBL" id="VFK70087.1"/>
    </source>
</evidence>
<dbReference type="EMBL" id="CAADFV010000233">
    <property type="protein sequence ID" value="VFK70087.1"/>
    <property type="molecule type" value="Genomic_DNA"/>
</dbReference>
<evidence type="ECO:0000313" key="2">
    <source>
        <dbReference type="EMBL" id="VFK63673.1"/>
    </source>
</evidence>
<dbReference type="EMBL" id="CAADFX010000222">
    <property type="protein sequence ID" value="VFK63673.1"/>
    <property type="molecule type" value="Genomic_DNA"/>
</dbReference>
<protein>
    <submittedName>
        <fullName evidence="2">mRNA interferase MazF</fullName>
    </submittedName>
</protein>
<name>A0A451ACD7_9GAMM</name>
<dbReference type="EMBL" id="CAADFY010000230">
    <property type="protein sequence ID" value="VFK60790.1"/>
    <property type="molecule type" value="Genomic_DNA"/>
</dbReference>
<gene>
    <name evidence="2" type="ORF">BECKTUN1418D_GA0071000_12222</name>
    <name evidence="3" type="ORF">BECKTUN1418E_GA0071001_12337</name>
    <name evidence="1" type="ORF">BECKTUN1418F_GA0071002_12302</name>
</gene>
<proteinExistence type="predicted"/>
<evidence type="ECO:0000313" key="1">
    <source>
        <dbReference type="EMBL" id="VFK60790.1"/>
    </source>
</evidence>
<sequence>MNNLAAAKNAHGSRSQPSHVVLLSFPFDDLTANEKRRVPIMRAANLRGDFLAVQIISQPGYQGALVLEQDGFCLGFLPKKGFVRPDKWVTLNGSPVIGRTGRLIAEAFARIREGVCVYVGCQNNNG</sequence>
<organism evidence="2">
    <name type="scientific">Candidatus Kentrum sp. TUN</name>
    <dbReference type="NCBI Taxonomy" id="2126343"/>
    <lineage>
        <taxon>Bacteria</taxon>
        <taxon>Pseudomonadati</taxon>
        <taxon>Pseudomonadota</taxon>
        <taxon>Gammaproteobacteria</taxon>
        <taxon>Candidatus Kentrum</taxon>
    </lineage>
</organism>
<reference evidence="2" key="1">
    <citation type="submission" date="2019-02" db="EMBL/GenBank/DDBJ databases">
        <authorList>
            <person name="Gruber-Vodicka R. H."/>
            <person name="Seah K. B. B."/>
        </authorList>
    </citation>
    <scope>NUCLEOTIDE SEQUENCE</scope>
    <source>
        <strain evidence="2">BECK_BY1</strain>
        <strain evidence="3">BECK_BY2</strain>
        <strain evidence="1">BECK_BY3</strain>
    </source>
</reference>